<comment type="similarity">
    <text evidence="1">Belongs to the PI3/PI4-kinase family. Type III PI4K subfamily.</text>
</comment>
<protein>
    <recommendedName>
        <fullName evidence="2">1-phosphatidylinositol 4-kinase</fullName>
        <ecNumber evidence="2">2.7.1.67</ecNumber>
    </recommendedName>
</protein>
<evidence type="ECO:0000256" key="2">
    <source>
        <dbReference type="ARBA" id="ARBA00012169"/>
    </source>
</evidence>
<keyword evidence="4" id="KW-0418">Kinase</keyword>
<evidence type="ECO:0000256" key="1">
    <source>
        <dbReference type="ARBA" id="ARBA00006209"/>
    </source>
</evidence>
<dbReference type="SUPFAM" id="SSF56112">
    <property type="entry name" value="Protein kinase-like (PK-like)"/>
    <property type="match status" value="1"/>
</dbReference>
<dbReference type="PANTHER" id="PTHR10048:SF15">
    <property type="entry name" value="PHOSPHATIDYLINOSITOL 4-KINASE ALPHA"/>
    <property type="match status" value="1"/>
</dbReference>
<evidence type="ECO:0000313" key="7">
    <source>
        <dbReference type="EMBL" id="CAL1705564.1"/>
    </source>
</evidence>
<dbReference type="PROSITE" id="PS00916">
    <property type="entry name" value="PI3_4_KINASE_2"/>
    <property type="match status" value="1"/>
</dbReference>
<evidence type="ECO:0000259" key="6">
    <source>
        <dbReference type="PROSITE" id="PS51545"/>
    </source>
</evidence>
<dbReference type="SMART" id="SM00146">
    <property type="entry name" value="PI3Kc"/>
    <property type="match status" value="1"/>
</dbReference>
<dbReference type="InterPro" id="IPR015433">
    <property type="entry name" value="PI3/4_kinase"/>
</dbReference>
<dbReference type="PANTHER" id="PTHR10048">
    <property type="entry name" value="PHOSPHATIDYLINOSITOL KINASE"/>
    <property type="match status" value="1"/>
</dbReference>
<dbReference type="EMBL" id="OZ037946">
    <property type="protein sequence ID" value="CAL1705564.1"/>
    <property type="molecule type" value="Genomic_DNA"/>
</dbReference>
<dbReference type="Proteomes" id="UP001497453">
    <property type="component" value="Chromosome 3"/>
</dbReference>
<dbReference type="InterPro" id="IPR018936">
    <property type="entry name" value="PI3/4_kinase_CS"/>
</dbReference>
<dbReference type="SMART" id="SM00145">
    <property type="entry name" value="PI3Ka"/>
    <property type="match status" value="1"/>
</dbReference>
<dbReference type="InterPro" id="IPR042236">
    <property type="entry name" value="PI3K_accessory_sf"/>
</dbReference>
<dbReference type="Gene3D" id="3.30.1010.10">
    <property type="entry name" value="Phosphatidylinositol 3-kinase Catalytic Subunit, Chain A, domain 4"/>
    <property type="match status" value="1"/>
</dbReference>
<dbReference type="InterPro" id="IPR016024">
    <property type="entry name" value="ARM-type_fold"/>
</dbReference>
<dbReference type="Gene3D" id="1.25.40.70">
    <property type="entry name" value="Phosphatidylinositol 3-kinase, accessory domain (PIK)"/>
    <property type="match status" value="1"/>
</dbReference>
<name>A0ABP1DFZ8_9APHY</name>
<dbReference type="InterPro" id="IPR036940">
    <property type="entry name" value="PI3/4_kinase_cat_sf"/>
</dbReference>
<dbReference type="InterPro" id="IPR045495">
    <property type="entry name" value="PI4K_N"/>
</dbReference>
<evidence type="ECO:0000256" key="3">
    <source>
        <dbReference type="ARBA" id="ARBA00022679"/>
    </source>
</evidence>
<evidence type="ECO:0000313" key="8">
    <source>
        <dbReference type="Proteomes" id="UP001497453"/>
    </source>
</evidence>
<feature type="domain" description="PIK helical" evidence="6">
    <location>
        <begin position="1388"/>
        <end position="1574"/>
    </location>
</feature>
<dbReference type="Pfam" id="PF00454">
    <property type="entry name" value="PI3_PI4_kinase"/>
    <property type="match status" value="1"/>
</dbReference>
<dbReference type="PROSITE" id="PS51545">
    <property type="entry name" value="PIK_HELICAL"/>
    <property type="match status" value="1"/>
</dbReference>
<organism evidence="7 8">
    <name type="scientific">Somion occarium</name>
    <dbReference type="NCBI Taxonomy" id="3059160"/>
    <lineage>
        <taxon>Eukaryota</taxon>
        <taxon>Fungi</taxon>
        <taxon>Dikarya</taxon>
        <taxon>Basidiomycota</taxon>
        <taxon>Agaricomycotina</taxon>
        <taxon>Agaricomycetes</taxon>
        <taxon>Polyporales</taxon>
        <taxon>Cerrenaceae</taxon>
        <taxon>Somion</taxon>
    </lineage>
</organism>
<keyword evidence="3" id="KW-0808">Transferase</keyword>
<keyword evidence="8" id="KW-1185">Reference proteome</keyword>
<dbReference type="Pfam" id="PF19274">
    <property type="entry name" value="PI4K_N"/>
    <property type="match status" value="2"/>
</dbReference>
<gene>
    <name evidence="7" type="ORF">GFSPODELE1_LOCUS5484</name>
</gene>
<sequence>MDCLEINVRQMILCDLSANIEDFKNEQPTPDYLSAIDLITSKVETRTRSGEDSTLENGDVCGTEKQQRVFMSNSRIQCNIGFAELAISLPDAHVEATVPVLVDLLRDIPYIDFDHCLAWEDWALPDQLVFKTVSALLRISSVHTDYRKTATDAIVQFAECIASMLQAGGSMDILTQFAPAFHGFYRAIISIPFSWTISEWTSLSSHLNSLLSAEAVEHFNRLLIDILKAEGEDLDRIHFVQTHLSRYISRGRPLSGYFIVCCVLEAQWTTLAQALTPSHVRDGYPEFAEAAAANRAWQSLLRQPVEETSDDEDYRAVVGKTMENTMQTFTSLLIQIEEMDAEPSEDSYAWETMSESLKLAAICSVARGELDNKLYARIKLLLSDESPLSDNLVQEAALKATAILVRNFPEIALRMAGHLRRFITSPLPIFEFEFAAGTRTPPPLVAAAKCLALCLDLAPGDDIGMSYMYSLLNYIAATNKDSYESAAFINVNPADQADYSALYSVETGLRGLAEDEKRLIGISTISVVTRLALEFDGEEVVKLTISMLLQRLRSAEPTVEAAISYNLVDLALAAPESAFIDIIRAFSAINRSANPDDPRFSNNMVLAAQTRLARELHKRPELYEVYLVELLTLFSDKGVAIQNLSASNHHAKIEDMTEQLASLLLPIDALLSHSDFDIDSDATQSIVNLFRNMWFLCVLFQFTAADTKDHPAMAWQKPALARIAVKTPPIVLEKAHDSIANDLEYNPVIRQEYVEDIISKHRLLLQKHIPLRATEVRGLFPGQIIFLLTMHDVESMRSAAGLPSSLVSYFTNNGLNANAGLAHCMEAVAEKVIRGSLVDLNSQASQQSLPTELSQELRSLVVASTHRIARPRDIASKYLDRLITSFPSLMCDPPLVIAILEVLTLLRQACENEFLDEDNPTYTFTSERSNITLQLTDDYGARKQILAQLHRDTNRWFELALGRAPLELQTTLQRHLALNQVTSASDLSDLGSSIALDFGRAIGPIDRKLSSLSNMLSTKMDRTKLFVSQLASKGYFVGEAAGYNLAPAGTHELGAGAPEPTSPHEVNIIKTRMSEHIRDIRRKRSSLTIQNLRRLLFRAAAILISSQKCDYDLLHYLVALPFESFTPSTVSAGVEVWSWVIAEKVDYEVALTSEITSAWISTIKHGRGMFSTSLNANGPFCHSVEYSPSDRETISRIASQATRLLTPHNLILKLLVSRLQAARYRKSSIMHLMQRLALTSARAHKHMSTHPLSREARFCFLLFGFETLRSSHLDTGCESQLRSSLYNASLSWFSVRPQWTYGANRVQLDVDIKLLSEVLSYLQADVVRGYPVISSLHTAQHSKATQHVTALKALNLPLRVLVDDEISRLTVWVNACNDPKRGPDHFGTVDKTLTDNSWQSIVRNAWQVDPAVAIFLTERFNVASVHSEASKLVRSNTREALDIPEGLRFLISDTTQSPIRRDLKYLVAWAPVPPVIAITFFEKRYQNDPLLLQYAHRVLEGHPVDLTFFFVPQVVQALRYDDLGYVARFIFETAKISQLFCHQIIWNMMANCYKDDAAELEDPLKPTLDKMVDLLVESLSGEAKNFYQREFGFFNEVTSISGKLKPFIKKTKPEKKAKIDEEMNKIRVEVGVYLPSNPDGKVVDIDKKSGRPLQSHAKAPFMATFKVRKVRPIMSDDNGDLVGDDPQAQIATQEYDVWQQAIFKVGDDCRQDVLALQAIAMFKNIFTSVGLTVYLYPYRVTATAPGCGVIDVVPNATSRDEMGRAKVNDLLDFFVAKYGGEDTVEFQKARLNFIQSMAAYSVVCYILQVKDRHNGNIMIDGEGHIVHIDFGFLFDIGPGGVKFEPNSFKLTHEMVILMGGRYSQGYQLFQQLTVKAFLAIRPHADQLVSTVQLMLDTGLPSFKGEPTIKRLRDRFALGLNERQAADWMMAIIRNAHENVRSTAYDEFQRLQNGIPYK</sequence>
<dbReference type="SUPFAM" id="SSF48371">
    <property type="entry name" value="ARM repeat"/>
    <property type="match status" value="2"/>
</dbReference>
<evidence type="ECO:0000259" key="5">
    <source>
        <dbReference type="PROSITE" id="PS50290"/>
    </source>
</evidence>
<dbReference type="EC" id="2.7.1.67" evidence="2"/>
<dbReference type="CDD" id="cd05167">
    <property type="entry name" value="PI4Kc_III_alpha"/>
    <property type="match status" value="1"/>
</dbReference>
<dbReference type="Pfam" id="PF00613">
    <property type="entry name" value="PI3Ka"/>
    <property type="match status" value="1"/>
</dbReference>
<dbReference type="PROSITE" id="PS50290">
    <property type="entry name" value="PI3_4_KINASE_3"/>
    <property type="match status" value="1"/>
</dbReference>
<feature type="domain" description="PI3K/PI4K catalytic" evidence="5">
    <location>
        <begin position="1667"/>
        <end position="1940"/>
    </location>
</feature>
<dbReference type="InterPro" id="IPR011009">
    <property type="entry name" value="Kinase-like_dom_sf"/>
</dbReference>
<evidence type="ECO:0000256" key="4">
    <source>
        <dbReference type="ARBA" id="ARBA00022777"/>
    </source>
</evidence>
<dbReference type="InterPro" id="IPR000403">
    <property type="entry name" value="PI3/4_kinase_cat_dom"/>
</dbReference>
<dbReference type="PROSITE" id="PS00915">
    <property type="entry name" value="PI3_4_KINASE_1"/>
    <property type="match status" value="1"/>
</dbReference>
<dbReference type="InterPro" id="IPR001263">
    <property type="entry name" value="PI3K_accessory_dom"/>
</dbReference>
<dbReference type="Gene3D" id="1.10.1070.11">
    <property type="entry name" value="Phosphatidylinositol 3-/4-kinase, catalytic domain"/>
    <property type="match status" value="1"/>
</dbReference>
<accession>A0ABP1DFZ8</accession>
<reference evidence="8" key="1">
    <citation type="submission" date="2024-04" db="EMBL/GenBank/DDBJ databases">
        <authorList>
            <person name="Shaw F."/>
            <person name="Minotto A."/>
        </authorList>
    </citation>
    <scope>NUCLEOTIDE SEQUENCE [LARGE SCALE GENOMIC DNA]</scope>
</reference>
<proteinExistence type="inferred from homology"/>